<dbReference type="RefSeq" id="WP_318650384.1">
    <property type="nucleotide sequence ID" value="NZ_CP137852.1"/>
</dbReference>
<organism evidence="1 2">
    <name type="scientific">Sediminicoccus rosea</name>
    <dbReference type="NCBI Taxonomy" id="1225128"/>
    <lineage>
        <taxon>Bacteria</taxon>
        <taxon>Pseudomonadati</taxon>
        <taxon>Pseudomonadota</taxon>
        <taxon>Alphaproteobacteria</taxon>
        <taxon>Acetobacterales</taxon>
        <taxon>Roseomonadaceae</taxon>
        <taxon>Sediminicoccus</taxon>
    </lineage>
</organism>
<sequence length="67" mass="7013">MAARMTPGPMEAEAIVALDVLASSRATGAHELADMIALDLHATIRRLQATLGGPKPPGSAHLDNRQK</sequence>
<accession>A0ABZ0PM17</accession>
<protein>
    <submittedName>
        <fullName evidence="1">Uncharacterized protein</fullName>
    </submittedName>
</protein>
<keyword evidence="2" id="KW-1185">Reference proteome</keyword>
<evidence type="ECO:0000313" key="2">
    <source>
        <dbReference type="Proteomes" id="UP001305521"/>
    </source>
</evidence>
<gene>
    <name evidence="1" type="ORF">R9Z33_05940</name>
</gene>
<reference evidence="1 2" key="1">
    <citation type="submission" date="2023-11" db="EMBL/GenBank/DDBJ databases">
        <title>Arctic aerobic anoxygenic photoheterotroph Sediminicoccus rosea KRV36 adapts its photosynthesis to long days of polar summer.</title>
        <authorList>
            <person name="Tomasch J."/>
            <person name="Kopejtka K."/>
            <person name="Bily T."/>
            <person name="Gardiner A.T."/>
            <person name="Gardian Z."/>
            <person name="Shivaramu S."/>
            <person name="Koblizek M."/>
            <person name="Engelhardt F."/>
            <person name="Kaftan D."/>
        </authorList>
    </citation>
    <scope>NUCLEOTIDE SEQUENCE [LARGE SCALE GENOMIC DNA]</scope>
    <source>
        <strain evidence="1 2">R-30</strain>
    </source>
</reference>
<dbReference type="EMBL" id="CP137852">
    <property type="protein sequence ID" value="WPB86412.1"/>
    <property type="molecule type" value="Genomic_DNA"/>
</dbReference>
<name>A0ABZ0PM17_9PROT</name>
<proteinExistence type="predicted"/>
<dbReference type="Proteomes" id="UP001305521">
    <property type="component" value="Chromosome"/>
</dbReference>
<evidence type="ECO:0000313" key="1">
    <source>
        <dbReference type="EMBL" id="WPB86412.1"/>
    </source>
</evidence>